<evidence type="ECO:0000256" key="1">
    <source>
        <dbReference type="SAM" id="MobiDB-lite"/>
    </source>
</evidence>
<keyword evidence="3" id="KW-1185">Reference proteome</keyword>
<dbReference type="AlphaFoldDB" id="A0A2B4SJ17"/>
<comment type="caution">
    <text evidence="2">The sequence shown here is derived from an EMBL/GenBank/DDBJ whole genome shotgun (WGS) entry which is preliminary data.</text>
</comment>
<dbReference type="OrthoDB" id="5990275at2759"/>
<dbReference type="EMBL" id="LSMT01000067">
    <property type="protein sequence ID" value="PFX29356.1"/>
    <property type="molecule type" value="Genomic_DNA"/>
</dbReference>
<proteinExistence type="predicted"/>
<gene>
    <name evidence="2" type="ORF">AWC38_SpisGene5899</name>
</gene>
<evidence type="ECO:0000313" key="2">
    <source>
        <dbReference type="EMBL" id="PFX29356.1"/>
    </source>
</evidence>
<accession>A0A2B4SJ17</accession>
<feature type="compositionally biased region" description="Basic and acidic residues" evidence="1">
    <location>
        <begin position="7"/>
        <end position="27"/>
    </location>
</feature>
<name>A0A2B4SJ17_STYPI</name>
<sequence>MTSSSSLKKELQKLRKQIEDDKPKPIDIKILNPSDDSDWKMIRHFPRMSKKVKDSFKDHMEQRSGSLRVAGPAGPPYDNVLGNKWHKLLKDSIRGEKTTKYSADEKKAAASLIKTLKDDMGIELLESDFHLYGYMNSRGELSPEVYFWQGDATAIGCWRNKQKERNEYVVVDWKTTRDLQNFWQSNDTFGPNLHHGLLYAKLLQVHLGLDYLPSVLIVPISSDNGKDYQLGHFVDYPDECKTSINDDFSWHNKFPESLPHKIYGKASLFNEDVLSKFSPDGSSTVPLKRDTLLNEILKESATVGDLLEALGFNESSLTIISGDE</sequence>
<feature type="region of interest" description="Disordered" evidence="1">
    <location>
        <begin position="1"/>
        <end position="29"/>
    </location>
</feature>
<organism evidence="2 3">
    <name type="scientific">Stylophora pistillata</name>
    <name type="common">Smooth cauliflower coral</name>
    <dbReference type="NCBI Taxonomy" id="50429"/>
    <lineage>
        <taxon>Eukaryota</taxon>
        <taxon>Metazoa</taxon>
        <taxon>Cnidaria</taxon>
        <taxon>Anthozoa</taxon>
        <taxon>Hexacorallia</taxon>
        <taxon>Scleractinia</taxon>
        <taxon>Astrocoeniina</taxon>
        <taxon>Pocilloporidae</taxon>
        <taxon>Stylophora</taxon>
    </lineage>
</organism>
<evidence type="ECO:0000313" key="3">
    <source>
        <dbReference type="Proteomes" id="UP000225706"/>
    </source>
</evidence>
<dbReference type="Proteomes" id="UP000225706">
    <property type="component" value="Unassembled WGS sequence"/>
</dbReference>
<protein>
    <submittedName>
        <fullName evidence="2">Uncharacterized protein</fullName>
    </submittedName>
</protein>
<reference evidence="3" key="1">
    <citation type="journal article" date="2017" name="bioRxiv">
        <title>Comparative analysis of the genomes of Stylophora pistillata and Acropora digitifera provides evidence for extensive differences between species of corals.</title>
        <authorList>
            <person name="Voolstra C.R."/>
            <person name="Li Y."/>
            <person name="Liew Y.J."/>
            <person name="Baumgarten S."/>
            <person name="Zoccola D."/>
            <person name="Flot J.-F."/>
            <person name="Tambutte S."/>
            <person name="Allemand D."/>
            <person name="Aranda M."/>
        </authorList>
    </citation>
    <scope>NUCLEOTIDE SEQUENCE [LARGE SCALE GENOMIC DNA]</scope>
</reference>